<dbReference type="OrthoDB" id="405996at2759"/>
<evidence type="ECO:0000259" key="3">
    <source>
        <dbReference type="PROSITE" id="PS51791"/>
    </source>
</evidence>
<dbReference type="KEGG" id="scm:SCHCO_02014762"/>
<evidence type="ECO:0000313" key="5">
    <source>
        <dbReference type="Proteomes" id="UP000007431"/>
    </source>
</evidence>
<feature type="domain" description="HSac2" evidence="3">
    <location>
        <begin position="793"/>
        <end position="956"/>
    </location>
</feature>
<feature type="compositionally biased region" description="Low complexity" evidence="1">
    <location>
        <begin position="14"/>
        <end position="30"/>
    </location>
</feature>
<dbReference type="HOGENOM" id="CLU_006249_0_0_1"/>
<dbReference type="Pfam" id="PF02383">
    <property type="entry name" value="Syja_N"/>
    <property type="match status" value="1"/>
</dbReference>
<name>D8PSS9_SCHCM</name>
<feature type="compositionally biased region" description="Polar residues" evidence="1">
    <location>
        <begin position="951"/>
        <end position="967"/>
    </location>
</feature>
<dbReference type="RefSeq" id="XP_003036094.1">
    <property type="nucleotide sequence ID" value="XM_003036048.1"/>
</dbReference>
<evidence type="ECO:0000256" key="1">
    <source>
        <dbReference type="SAM" id="MobiDB-lite"/>
    </source>
</evidence>
<keyword evidence="5" id="KW-1185">Reference proteome</keyword>
<dbReference type="GeneID" id="9596122"/>
<dbReference type="eggNOG" id="KOG1890">
    <property type="taxonomic scope" value="Eukaryota"/>
</dbReference>
<dbReference type="Proteomes" id="UP000007431">
    <property type="component" value="Unassembled WGS sequence"/>
</dbReference>
<dbReference type="PANTHER" id="PTHR45662">
    <property type="entry name" value="PHOSPHATIDYLINOSITIDE PHOSPHATASE SAC1"/>
    <property type="match status" value="1"/>
</dbReference>
<dbReference type="PANTHER" id="PTHR45662:SF7">
    <property type="entry name" value="SACI DOMAIN PROTEIN (AFU_ORTHOLOGUE AFUA_1G15890)"/>
    <property type="match status" value="1"/>
</dbReference>
<dbReference type="PROSITE" id="PS50275">
    <property type="entry name" value="SAC"/>
    <property type="match status" value="1"/>
</dbReference>
<feature type="compositionally biased region" description="Low complexity" evidence="1">
    <location>
        <begin position="929"/>
        <end position="950"/>
    </location>
</feature>
<evidence type="ECO:0000259" key="2">
    <source>
        <dbReference type="PROSITE" id="PS50275"/>
    </source>
</evidence>
<dbReference type="EMBL" id="GL377303">
    <property type="protein sequence ID" value="EFJ01192.1"/>
    <property type="molecule type" value="Genomic_DNA"/>
</dbReference>
<feature type="region of interest" description="Disordered" evidence="1">
    <location>
        <begin position="183"/>
        <end position="268"/>
    </location>
</feature>
<dbReference type="InterPro" id="IPR002013">
    <property type="entry name" value="SAC_dom"/>
</dbReference>
<dbReference type="STRING" id="578458.D8PSS9"/>
<dbReference type="InterPro" id="IPR022158">
    <property type="entry name" value="Inositol_phosphatase"/>
</dbReference>
<evidence type="ECO:0000313" key="4">
    <source>
        <dbReference type="EMBL" id="EFJ01192.1"/>
    </source>
</evidence>
<feature type="domain" description="SAC" evidence="2">
    <location>
        <begin position="352"/>
        <end position="721"/>
    </location>
</feature>
<dbReference type="GO" id="GO:0005783">
    <property type="term" value="C:endoplasmic reticulum"/>
    <property type="evidence" value="ECO:0007669"/>
    <property type="project" value="TreeGrafter"/>
</dbReference>
<feature type="region of interest" description="Disordered" evidence="1">
    <location>
        <begin position="9"/>
        <end position="30"/>
    </location>
</feature>
<gene>
    <name evidence="4" type="ORF">SCHCODRAFT_52159</name>
</gene>
<dbReference type="InParanoid" id="D8PSS9"/>
<dbReference type="VEuPathDB" id="FungiDB:SCHCODRAFT_02014762"/>
<dbReference type="GO" id="GO:0046856">
    <property type="term" value="P:phosphatidylinositol dephosphorylation"/>
    <property type="evidence" value="ECO:0007669"/>
    <property type="project" value="TreeGrafter"/>
</dbReference>
<dbReference type="OMA" id="YFWNRHL"/>
<dbReference type="PROSITE" id="PS51791">
    <property type="entry name" value="HSAC2"/>
    <property type="match status" value="1"/>
</dbReference>
<feature type="region of interest" description="Disordered" evidence="1">
    <location>
        <begin position="929"/>
        <end position="967"/>
    </location>
</feature>
<dbReference type="GO" id="GO:0043812">
    <property type="term" value="F:phosphatidylinositol-4-phosphate phosphatase activity"/>
    <property type="evidence" value="ECO:0007669"/>
    <property type="project" value="TreeGrafter"/>
</dbReference>
<dbReference type="InterPro" id="IPR034753">
    <property type="entry name" value="hSac2"/>
</dbReference>
<evidence type="ECO:0008006" key="6">
    <source>
        <dbReference type="Google" id="ProtNLM"/>
    </source>
</evidence>
<dbReference type="Pfam" id="PF12456">
    <property type="entry name" value="hSac2"/>
    <property type="match status" value="1"/>
</dbReference>
<dbReference type="AlphaFoldDB" id="D8PSS9"/>
<organism evidence="5">
    <name type="scientific">Schizophyllum commune (strain H4-8 / FGSC 9210)</name>
    <name type="common">Split gill fungus</name>
    <dbReference type="NCBI Taxonomy" id="578458"/>
    <lineage>
        <taxon>Eukaryota</taxon>
        <taxon>Fungi</taxon>
        <taxon>Dikarya</taxon>
        <taxon>Basidiomycota</taxon>
        <taxon>Agaricomycotina</taxon>
        <taxon>Agaricomycetes</taxon>
        <taxon>Agaricomycetidae</taxon>
        <taxon>Agaricales</taxon>
        <taxon>Schizophyllaceae</taxon>
        <taxon>Schizophyllum</taxon>
    </lineage>
</organism>
<proteinExistence type="predicted"/>
<protein>
    <recommendedName>
        <fullName evidence="6">SAC domain-containing protein</fullName>
    </recommendedName>
</protein>
<reference evidence="4 5" key="1">
    <citation type="journal article" date="2010" name="Nat. Biotechnol.">
        <title>Genome sequence of the model mushroom Schizophyllum commune.</title>
        <authorList>
            <person name="Ohm R.A."/>
            <person name="de Jong J.F."/>
            <person name="Lugones L.G."/>
            <person name="Aerts A."/>
            <person name="Kothe E."/>
            <person name="Stajich J.E."/>
            <person name="de Vries R.P."/>
            <person name="Record E."/>
            <person name="Levasseur A."/>
            <person name="Baker S.E."/>
            <person name="Bartholomew K.A."/>
            <person name="Coutinho P.M."/>
            <person name="Erdmann S."/>
            <person name="Fowler T.J."/>
            <person name="Gathman A.C."/>
            <person name="Lombard V."/>
            <person name="Henrissat B."/>
            <person name="Knabe N."/>
            <person name="Kuees U."/>
            <person name="Lilly W.W."/>
            <person name="Lindquist E."/>
            <person name="Lucas S."/>
            <person name="Magnuson J.K."/>
            <person name="Piumi F."/>
            <person name="Raudaskoski M."/>
            <person name="Salamov A."/>
            <person name="Schmutz J."/>
            <person name="Schwarze F.W.M.R."/>
            <person name="vanKuyk P.A."/>
            <person name="Horton J.S."/>
            <person name="Grigoriev I.V."/>
            <person name="Woesten H.A.B."/>
        </authorList>
    </citation>
    <scope>NUCLEOTIDE SEQUENCE [LARGE SCALE GENOMIC DNA]</scope>
    <source>
        <strain evidence="5">H4-8 / FGSC 9210</strain>
    </source>
</reference>
<sequence length="1121" mass="122876">MKKFFNNLAPNRGPKAAAATTATSTPATPLTPTVAHTTGLQAKFVIPPVPHPAPYHYLCILARSEGLLVRSHLPGEGHDDLQSYVRVSWGSPVKAEEVQVDEKNKIDWSEGAVVYGLLGSLDLFSGAYVLVITSKADIGNFLDGSRAVYGVKGVTAIPMDEERARRTIISIASRNKHLARPSVLVRSSTMDTVGESGASDSEESPETPKAKVQFADEADVKIMTPRSDSSMDVPRPYRHSRAESVDSLASDISASSSMQSSDSMSNVSSQSSVAQTLASRLSFWKTTRAPAATTAPGPSADTQSTAQEGNAYVEGVNEILAAATPAAEPVNVEERNSQLDDKIVKECIREFTKGDMYFAYNFDITRCLQHKQELIAKSQKQHALMDELTASHSGEVADSERQGSHTVNVLDEPHPTLPLWRRVNRQFWWNESLSKAFVDAGLHSYVLPVMQGYYQISTFQTSQDPITGDQASVDYIIISRRSRDRAGLRYQRRGIDDDAHVANFVETETVMRVEREGSQNVFSYLQIRGSIPLFWTQTGYGLKPPPVLAADHTPAQNIDAMKRHFQRTLTRYGPHTIVNLAEQSGKEGAITGKYREFVKEVGLPDVLYHEYDFHAETKGMKYENISKLISALERTFEQQGYLWLSGDRLMSTQKGVFRTNCIDCLDRTNVVQSAFARFILNKQLGAVALTNSATDGQSNMDVVFNDMWANNGDAISRAYAGTSALKGDFTRTGKRDIGGMLNDGVNSLARMYASTFGDWFSQAVIDYMLGYRTLTVFSEFLLKLQSTDPGELIRLSKIRAEAIATSVSRVLDEGERLLSAWTVLSPEGFNVKIGPKFEEKVLLLTARALYIIRYDYTLEKVKAYTRVPLGDITGITKGAYILSPLEEASRDPKQNAGFVVRWISTNQTTRVSSYSVKNTLDASSFLPVSKSDSPITSSPLSSSPTTESPTKNNPLTSTNSPSRRFSIPASLSNLNQSISNTVNPLLPRKRKTLALSDVLSKAESGGEVTFAAFKALQIDPTRTRHDASGGSVVGGTIDSRKSSVYAEPADELSGARDCQEAVDMIVDAVQAACKDIGGGVGAEGEDFVKKEDIVSVSEAERLTTMYAKMEYGLKRLLWLGS</sequence>
<accession>D8PSS9</accession>
<feature type="compositionally biased region" description="Low complexity" evidence="1">
    <location>
        <begin position="245"/>
        <end position="268"/>
    </location>
</feature>